<dbReference type="PANTHER" id="PTHR34978:SF3">
    <property type="entry name" value="SLR0241 PROTEIN"/>
    <property type="match status" value="1"/>
</dbReference>
<dbReference type="GO" id="GO:0046872">
    <property type="term" value="F:metal ion binding"/>
    <property type="evidence" value="ECO:0007669"/>
    <property type="project" value="UniProtKB-KW"/>
</dbReference>
<keyword evidence="4 6" id="KW-0862">Zinc</keyword>
<proteinExistence type="inferred from homology"/>
<evidence type="ECO:0000256" key="4">
    <source>
        <dbReference type="ARBA" id="ARBA00022833"/>
    </source>
</evidence>
<keyword evidence="7" id="KW-1133">Transmembrane helix</keyword>
<evidence type="ECO:0000259" key="8">
    <source>
        <dbReference type="Pfam" id="PF01435"/>
    </source>
</evidence>
<evidence type="ECO:0000313" key="10">
    <source>
        <dbReference type="Proteomes" id="UP000585272"/>
    </source>
</evidence>
<dbReference type="Gene3D" id="3.30.2010.10">
    <property type="entry name" value="Metalloproteases ('zincins'), catalytic domain"/>
    <property type="match status" value="1"/>
</dbReference>
<dbReference type="AlphaFoldDB" id="A0A840IK51"/>
<keyword evidence="7" id="KW-0472">Membrane</keyword>
<keyword evidence="10" id="KW-1185">Reference proteome</keyword>
<keyword evidence="1 6" id="KW-0645">Protease</keyword>
<keyword evidence="7" id="KW-0812">Transmembrane</keyword>
<dbReference type="Proteomes" id="UP000585272">
    <property type="component" value="Unassembled WGS sequence"/>
</dbReference>
<name>A0A840IK51_9ACTN</name>
<accession>A0A840IK51</accession>
<evidence type="ECO:0000256" key="3">
    <source>
        <dbReference type="ARBA" id="ARBA00022801"/>
    </source>
</evidence>
<feature type="transmembrane region" description="Helical" evidence="7">
    <location>
        <begin position="279"/>
        <end position="298"/>
    </location>
</feature>
<dbReference type="RefSeq" id="WP_183344637.1">
    <property type="nucleotide sequence ID" value="NZ_JACHNU010000007.1"/>
</dbReference>
<evidence type="ECO:0000256" key="1">
    <source>
        <dbReference type="ARBA" id="ARBA00022670"/>
    </source>
</evidence>
<feature type="transmembrane region" description="Helical" evidence="7">
    <location>
        <begin position="68"/>
        <end position="92"/>
    </location>
</feature>
<feature type="domain" description="Peptidase M48" evidence="8">
    <location>
        <begin position="115"/>
        <end position="179"/>
    </location>
</feature>
<comment type="cofactor">
    <cofactor evidence="6">
        <name>Zn(2+)</name>
        <dbReference type="ChEBI" id="CHEBI:29105"/>
    </cofactor>
    <text evidence="6">Binds 1 zinc ion per subunit.</text>
</comment>
<evidence type="ECO:0000256" key="6">
    <source>
        <dbReference type="RuleBase" id="RU003983"/>
    </source>
</evidence>
<keyword evidence="5 6" id="KW-0482">Metalloprotease</keyword>
<dbReference type="GO" id="GO:0006508">
    <property type="term" value="P:proteolysis"/>
    <property type="evidence" value="ECO:0007669"/>
    <property type="project" value="UniProtKB-KW"/>
</dbReference>
<sequence length="304" mass="31422">MAVKRSTRPVADGHLIVRLQWAIAAAGGGAFVLAALAPLLPAYSQLTAPNELLHACRRLAGHPSATRLLMVAATTIAMLAVIRGGAALMATLRATCRTRALRGGAATLHGLPVTIVPTARVVAFTAGWLRPRVFVSEGAIGCLAPAQLAAVLAHEEHHRARRDPLRLALRRVLADALFFVPRVRDLRRRHDDLAEIAADSAAARSAGGDVRPLAGALLAFDGAAPAGAGISPARVDRLLSSMSLPLPRLSDLFASAVVAAALLALALVVAVGPGASEPALRPCAALLAATAVAAWVGWRVPRRG</sequence>
<keyword evidence="2" id="KW-0479">Metal-binding</keyword>
<reference evidence="9 10" key="1">
    <citation type="submission" date="2020-08" db="EMBL/GenBank/DDBJ databases">
        <title>Genomic Encyclopedia of Archaeal and Bacterial Type Strains, Phase II (KMG-II): from individual species to whole genera.</title>
        <authorList>
            <person name="Goeker M."/>
        </authorList>
    </citation>
    <scope>NUCLEOTIDE SEQUENCE [LARGE SCALE GENOMIC DNA]</scope>
    <source>
        <strain evidence="9 10">DSM 23288</strain>
    </source>
</reference>
<organism evidence="9 10">
    <name type="scientific">Conexibacter arvalis</name>
    <dbReference type="NCBI Taxonomy" id="912552"/>
    <lineage>
        <taxon>Bacteria</taxon>
        <taxon>Bacillati</taxon>
        <taxon>Actinomycetota</taxon>
        <taxon>Thermoleophilia</taxon>
        <taxon>Solirubrobacterales</taxon>
        <taxon>Conexibacteraceae</taxon>
        <taxon>Conexibacter</taxon>
    </lineage>
</organism>
<dbReference type="InterPro" id="IPR001915">
    <property type="entry name" value="Peptidase_M48"/>
</dbReference>
<keyword evidence="3 6" id="KW-0378">Hydrolase</keyword>
<evidence type="ECO:0000256" key="2">
    <source>
        <dbReference type="ARBA" id="ARBA00022723"/>
    </source>
</evidence>
<dbReference type="InterPro" id="IPR052173">
    <property type="entry name" value="Beta-lactam_resp_regulator"/>
</dbReference>
<dbReference type="Pfam" id="PF01435">
    <property type="entry name" value="Peptidase_M48"/>
    <property type="match status" value="1"/>
</dbReference>
<dbReference type="GO" id="GO:0004222">
    <property type="term" value="F:metalloendopeptidase activity"/>
    <property type="evidence" value="ECO:0007669"/>
    <property type="project" value="InterPro"/>
</dbReference>
<dbReference type="EMBL" id="JACHNU010000007">
    <property type="protein sequence ID" value="MBB4664523.1"/>
    <property type="molecule type" value="Genomic_DNA"/>
</dbReference>
<comment type="similarity">
    <text evidence="6">Belongs to the peptidase M48 family.</text>
</comment>
<evidence type="ECO:0000256" key="5">
    <source>
        <dbReference type="ARBA" id="ARBA00023049"/>
    </source>
</evidence>
<protein>
    <recommendedName>
        <fullName evidence="8">Peptidase M48 domain-containing protein</fullName>
    </recommendedName>
</protein>
<evidence type="ECO:0000256" key="7">
    <source>
        <dbReference type="SAM" id="Phobius"/>
    </source>
</evidence>
<comment type="caution">
    <text evidence="9">The sequence shown here is derived from an EMBL/GenBank/DDBJ whole genome shotgun (WGS) entry which is preliminary data.</text>
</comment>
<feature type="transmembrane region" description="Helical" evidence="7">
    <location>
        <begin position="21"/>
        <end position="43"/>
    </location>
</feature>
<evidence type="ECO:0000313" key="9">
    <source>
        <dbReference type="EMBL" id="MBB4664523.1"/>
    </source>
</evidence>
<dbReference type="PANTHER" id="PTHR34978">
    <property type="entry name" value="POSSIBLE SENSOR-TRANSDUCER PROTEIN BLAR"/>
    <property type="match status" value="1"/>
</dbReference>
<feature type="transmembrane region" description="Helical" evidence="7">
    <location>
        <begin position="252"/>
        <end position="273"/>
    </location>
</feature>
<gene>
    <name evidence="9" type="ORF">BDZ31_004134</name>
</gene>